<dbReference type="Proteomes" id="UP000594468">
    <property type="component" value="Chromosome"/>
</dbReference>
<keyword evidence="5 8" id="KW-1133">Transmembrane helix</keyword>
<proteinExistence type="inferred from homology"/>
<evidence type="ECO:0000256" key="8">
    <source>
        <dbReference type="SAM" id="Phobius"/>
    </source>
</evidence>
<sequence length="206" mass="23414">MAQDTNQEPKHIRYSPISALFFAFPMAIIWVILTSNPTLHNLILGYIFSLVISWAIRTNTDLPPVGDEMSLKNIPGQVWAITGYILRLSVDILRSGIDVAQRVLRPNMDIDPGMYVLRVHDPDERGLVEAITAHGITITPGSLVIDFDEENDIVIVHVLDRNKWTVQSLDEEQLTRVRRIHRMLGDRNPDTVSNDPAEYLDSYKSR</sequence>
<keyword evidence="6 8" id="KW-0472">Membrane</keyword>
<dbReference type="EMBL" id="CP062983">
    <property type="protein sequence ID" value="QPC85058.1"/>
    <property type="molecule type" value="Genomic_DNA"/>
</dbReference>
<evidence type="ECO:0000256" key="5">
    <source>
        <dbReference type="ARBA" id="ARBA00022989"/>
    </source>
</evidence>
<reference evidence="9 10" key="1">
    <citation type="submission" date="2020-02" db="EMBL/GenBank/DDBJ databases">
        <authorList>
            <person name="Zheng R.K."/>
            <person name="Sun C.M."/>
        </authorList>
    </citation>
    <scope>NUCLEOTIDE SEQUENCE [LARGE SCALE GENOMIC DNA]</scope>
    <source>
        <strain evidence="10">rifampicinis</strain>
    </source>
</reference>
<evidence type="ECO:0000256" key="2">
    <source>
        <dbReference type="ARBA" id="ARBA00006228"/>
    </source>
</evidence>
<comment type="subcellular location">
    <subcellularLocation>
        <location evidence="1">Cell membrane</location>
        <topology evidence="1">Multi-pass membrane protein</topology>
    </subcellularLocation>
</comment>
<dbReference type="GO" id="GO:0008324">
    <property type="term" value="F:monoatomic cation transmembrane transporter activity"/>
    <property type="evidence" value="ECO:0007669"/>
    <property type="project" value="InterPro"/>
</dbReference>
<organism evidence="9 10">
    <name type="scientific">Phototrophicus methaneseepsis</name>
    <dbReference type="NCBI Taxonomy" id="2710758"/>
    <lineage>
        <taxon>Bacteria</taxon>
        <taxon>Bacillati</taxon>
        <taxon>Chloroflexota</taxon>
        <taxon>Candidatus Thermofontia</taxon>
        <taxon>Phototrophicales</taxon>
        <taxon>Phototrophicaceae</taxon>
        <taxon>Phototrophicus</taxon>
    </lineage>
</organism>
<evidence type="ECO:0000313" key="10">
    <source>
        <dbReference type="Proteomes" id="UP000594468"/>
    </source>
</evidence>
<dbReference type="AlphaFoldDB" id="A0A7S8EE59"/>
<evidence type="ECO:0000256" key="4">
    <source>
        <dbReference type="ARBA" id="ARBA00022692"/>
    </source>
</evidence>
<protein>
    <submittedName>
        <fullName evidence="9">Na+/H+ antiporter subunit E</fullName>
    </submittedName>
</protein>
<evidence type="ECO:0000256" key="1">
    <source>
        <dbReference type="ARBA" id="ARBA00004651"/>
    </source>
</evidence>
<evidence type="ECO:0000256" key="3">
    <source>
        <dbReference type="ARBA" id="ARBA00022475"/>
    </source>
</evidence>
<keyword evidence="10" id="KW-1185">Reference proteome</keyword>
<feature type="region of interest" description="Disordered" evidence="7">
    <location>
        <begin position="186"/>
        <end position="206"/>
    </location>
</feature>
<evidence type="ECO:0000256" key="7">
    <source>
        <dbReference type="SAM" id="MobiDB-lite"/>
    </source>
</evidence>
<keyword evidence="3" id="KW-1003">Cell membrane</keyword>
<keyword evidence="4 8" id="KW-0812">Transmembrane</keyword>
<evidence type="ECO:0000313" key="9">
    <source>
        <dbReference type="EMBL" id="QPC85058.1"/>
    </source>
</evidence>
<evidence type="ECO:0000256" key="6">
    <source>
        <dbReference type="ARBA" id="ARBA00023136"/>
    </source>
</evidence>
<dbReference type="Pfam" id="PF01899">
    <property type="entry name" value="MNHE"/>
    <property type="match status" value="1"/>
</dbReference>
<dbReference type="PANTHER" id="PTHR34584">
    <property type="entry name" value="NA(+)/H(+) ANTIPORTER SUBUNIT E1"/>
    <property type="match status" value="1"/>
</dbReference>
<feature type="transmembrane region" description="Helical" evidence="8">
    <location>
        <begin position="12"/>
        <end position="33"/>
    </location>
</feature>
<feature type="transmembrane region" description="Helical" evidence="8">
    <location>
        <begin position="39"/>
        <end position="56"/>
    </location>
</feature>
<gene>
    <name evidence="9" type="ORF">G4Y79_12035</name>
</gene>
<dbReference type="RefSeq" id="WP_195173121.1">
    <property type="nucleotide sequence ID" value="NZ_CP062983.1"/>
</dbReference>
<accession>A0A7S8EE59</accession>
<dbReference type="GO" id="GO:0005886">
    <property type="term" value="C:plasma membrane"/>
    <property type="evidence" value="ECO:0007669"/>
    <property type="project" value="UniProtKB-SubCell"/>
</dbReference>
<comment type="similarity">
    <text evidence="2">Belongs to the CPA3 antiporters (TC 2.A.63) subunit E family.</text>
</comment>
<dbReference type="InterPro" id="IPR002758">
    <property type="entry name" value="Cation_antiport_E"/>
</dbReference>
<dbReference type="PANTHER" id="PTHR34584:SF1">
    <property type="entry name" value="NA(+)_H(+) ANTIPORTER SUBUNIT E1"/>
    <property type="match status" value="1"/>
</dbReference>
<name>A0A7S8EE59_9CHLR</name>
<dbReference type="KEGG" id="pmet:G4Y79_12035"/>